<dbReference type="Gene3D" id="1.20.1600.10">
    <property type="entry name" value="Outer membrane efflux proteins (OEP)"/>
    <property type="match status" value="1"/>
</dbReference>
<evidence type="ECO:0000256" key="1">
    <source>
        <dbReference type="ARBA" id="ARBA00007613"/>
    </source>
</evidence>
<keyword evidence="3" id="KW-1185">Reference proteome</keyword>
<dbReference type="Pfam" id="PF02321">
    <property type="entry name" value="OEP"/>
    <property type="match status" value="1"/>
</dbReference>
<dbReference type="KEGG" id="dwd:DSCW_48600"/>
<proteinExistence type="inferred from homology"/>
<accession>A0A5K7ZCI2</accession>
<comment type="similarity">
    <text evidence="1">Belongs to the outer membrane factor (OMF) (TC 1.B.17) family.</text>
</comment>
<evidence type="ECO:0000313" key="3">
    <source>
        <dbReference type="Proteomes" id="UP000427769"/>
    </source>
</evidence>
<organism evidence="2 3">
    <name type="scientific">Desulfosarcina widdelii</name>
    <dbReference type="NCBI Taxonomy" id="947919"/>
    <lineage>
        <taxon>Bacteria</taxon>
        <taxon>Pseudomonadati</taxon>
        <taxon>Thermodesulfobacteriota</taxon>
        <taxon>Desulfobacteria</taxon>
        <taxon>Desulfobacterales</taxon>
        <taxon>Desulfosarcinaceae</taxon>
        <taxon>Desulfosarcina</taxon>
    </lineage>
</organism>
<dbReference type="RefSeq" id="WP_231715546.1">
    <property type="nucleotide sequence ID" value="NZ_AP021875.1"/>
</dbReference>
<dbReference type="PANTHER" id="PTHR30203:SF24">
    <property type="entry name" value="BLR4935 PROTEIN"/>
    <property type="match status" value="1"/>
</dbReference>
<dbReference type="SUPFAM" id="SSF56954">
    <property type="entry name" value="Outer membrane efflux proteins (OEP)"/>
    <property type="match status" value="1"/>
</dbReference>
<dbReference type="InterPro" id="IPR010131">
    <property type="entry name" value="MdtP/NodT-like"/>
</dbReference>
<name>A0A5K7ZCI2_9BACT</name>
<dbReference type="EMBL" id="AP021875">
    <property type="protein sequence ID" value="BBO77443.1"/>
    <property type="molecule type" value="Genomic_DNA"/>
</dbReference>
<reference evidence="2 3" key="1">
    <citation type="submission" date="2019-11" db="EMBL/GenBank/DDBJ databases">
        <title>Comparative genomics of hydrocarbon-degrading Desulfosarcina strains.</title>
        <authorList>
            <person name="Watanabe M."/>
            <person name="Kojima H."/>
            <person name="Fukui M."/>
        </authorList>
    </citation>
    <scope>NUCLEOTIDE SEQUENCE [LARGE SCALE GENOMIC DNA]</scope>
    <source>
        <strain evidence="2 3">PP31</strain>
    </source>
</reference>
<dbReference type="Proteomes" id="UP000427769">
    <property type="component" value="Chromosome"/>
</dbReference>
<gene>
    <name evidence="2" type="ORF">DSCW_48600</name>
</gene>
<dbReference type="InterPro" id="IPR003423">
    <property type="entry name" value="OMP_efflux"/>
</dbReference>
<dbReference type="PANTHER" id="PTHR30203">
    <property type="entry name" value="OUTER MEMBRANE CATION EFFLUX PROTEIN"/>
    <property type="match status" value="1"/>
</dbReference>
<dbReference type="AlphaFoldDB" id="A0A5K7ZCI2"/>
<protein>
    <submittedName>
        <fullName evidence="2">PTS cellobiose transporter subunit IIC</fullName>
    </submittedName>
</protein>
<dbReference type="GO" id="GO:0015562">
    <property type="term" value="F:efflux transmembrane transporter activity"/>
    <property type="evidence" value="ECO:0007669"/>
    <property type="project" value="InterPro"/>
</dbReference>
<sequence>MKYPFPRMRVKAAIMPLLWMPCRIALTLILGVAFYLVPNASASDPDIQPTGDSQDLPESIRLADLIEHAYAHNPSIQQAREAWRETVEQYRITTGYPDPQLMVTWFPEPIETRLGPQDWNAQISQQIPFPGKLSKAGELVAADARIARLKLDKTIKETLMTVQESYYELWYIRQAKTVTKHNTRLLNHLRKLAETAHADSRTTLTDVVKAQSQTGQLQYDTLLLEELEQTEITRLNGLLNRLPESTVGILAPPVFRPITTDLETIYQLAESNQEDILMAQVGVDKGDTKVSLARFQNLPDFKVGLFYAGIGEPDVPVQPRDAGRDAIGIQAGISIPLWFGKNNSRVDKAMAEKSKARAEKEVRVNDVRTKIRTLYFKARNAERIVTLYETDLVPQAARSMEIAEVWYREGESSFTDFIETQSVWYNFQLALARAKADYGINLARLERLAGKRLNDDAAVSVEPAGKEQQ</sequence>
<evidence type="ECO:0000313" key="2">
    <source>
        <dbReference type="EMBL" id="BBO77443.1"/>
    </source>
</evidence>